<organism evidence="10 11">
    <name type="scientific">Lujinxingia vulgaris</name>
    <dbReference type="NCBI Taxonomy" id="2600176"/>
    <lineage>
        <taxon>Bacteria</taxon>
        <taxon>Deltaproteobacteria</taxon>
        <taxon>Bradymonadales</taxon>
        <taxon>Lujinxingiaceae</taxon>
        <taxon>Lujinxingia</taxon>
    </lineage>
</organism>
<protein>
    <submittedName>
        <fullName evidence="10">ABC transporter ATP-binding protein</fullName>
    </submittedName>
</protein>
<keyword evidence="6 10" id="KW-0067">ATP-binding</keyword>
<dbReference type="NCBIfam" id="TIGR01727">
    <property type="entry name" value="oligo_HPY"/>
    <property type="match status" value="1"/>
</dbReference>
<dbReference type="Pfam" id="PF08352">
    <property type="entry name" value="oligo_HPY"/>
    <property type="match status" value="1"/>
</dbReference>
<comment type="similarity">
    <text evidence="2">Belongs to the ABC transporter superfamily.</text>
</comment>
<dbReference type="PANTHER" id="PTHR43297">
    <property type="entry name" value="OLIGOPEPTIDE TRANSPORT ATP-BINDING PROTEIN APPD"/>
    <property type="match status" value="1"/>
</dbReference>
<evidence type="ECO:0000256" key="1">
    <source>
        <dbReference type="ARBA" id="ARBA00004202"/>
    </source>
</evidence>
<keyword evidence="3" id="KW-0813">Transport</keyword>
<sequence length="367" mass="39848">MANDSSKTNTSDEVILKVDGLKTYFYTDDGVLPSVDGVSFEIKRGRTLGLVGESGSGKSVTSLSVLRLIPQPPGKIVDGQILFGGQDLTKLTEAQMRKVRGNDISMIFQEPMTSLNPVFTVGNQIIEAILLHQDMDYAEAREYAIDMLAKVGIPAPEQRIDEYPHQMSGGMKQRVMIAMALSSKPKLLIADEPTTALDVTIQAQILELLKSLQGEAGMSILFITHDLGVVAETCDDVAVMYAGRIVEYGDVYTVFEKPAHPYTIGLFNSLPTIDTTGARGREDRLYVIPGMVPRPQDFPSGCRFRTRCQFATEKCAQLPPTVELEPGHTAACWYAEKVRAGTQPTTDGSVAADGSVAPNEDAAEVAR</sequence>
<dbReference type="AlphaFoldDB" id="A0A5C6XT80"/>
<evidence type="ECO:0000256" key="4">
    <source>
        <dbReference type="ARBA" id="ARBA00022475"/>
    </source>
</evidence>
<gene>
    <name evidence="10" type="ORF">FRC96_01275</name>
</gene>
<dbReference type="InterPro" id="IPR017871">
    <property type="entry name" value="ABC_transporter-like_CS"/>
</dbReference>
<dbReference type="InterPro" id="IPR050388">
    <property type="entry name" value="ABC_Ni/Peptide_Import"/>
</dbReference>
<keyword evidence="7" id="KW-0472">Membrane</keyword>
<dbReference type="InterPro" id="IPR003439">
    <property type="entry name" value="ABC_transporter-like_ATP-bd"/>
</dbReference>
<dbReference type="PROSITE" id="PS00211">
    <property type="entry name" value="ABC_TRANSPORTER_1"/>
    <property type="match status" value="1"/>
</dbReference>
<keyword evidence="5" id="KW-0547">Nucleotide-binding</keyword>
<keyword evidence="4" id="KW-1003">Cell membrane</keyword>
<dbReference type="PROSITE" id="PS50893">
    <property type="entry name" value="ABC_TRANSPORTER_2"/>
    <property type="match status" value="1"/>
</dbReference>
<feature type="region of interest" description="Disordered" evidence="8">
    <location>
        <begin position="343"/>
        <end position="367"/>
    </location>
</feature>
<reference evidence="10 11" key="1">
    <citation type="submission" date="2019-08" db="EMBL/GenBank/DDBJ databases">
        <title>Bradymonadales sp. TMQ2.</title>
        <authorList>
            <person name="Liang Q."/>
        </authorList>
    </citation>
    <scope>NUCLEOTIDE SEQUENCE [LARGE SCALE GENOMIC DNA]</scope>
    <source>
        <strain evidence="10 11">TMQ2</strain>
    </source>
</reference>
<dbReference type="GO" id="GO:0015833">
    <property type="term" value="P:peptide transport"/>
    <property type="evidence" value="ECO:0007669"/>
    <property type="project" value="InterPro"/>
</dbReference>
<evidence type="ECO:0000259" key="9">
    <source>
        <dbReference type="PROSITE" id="PS50893"/>
    </source>
</evidence>
<feature type="domain" description="ABC transporter" evidence="9">
    <location>
        <begin position="16"/>
        <end position="267"/>
    </location>
</feature>
<accession>A0A5C6XT80</accession>
<dbReference type="EMBL" id="VOSL01000006">
    <property type="protein sequence ID" value="TXD43781.1"/>
    <property type="molecule type" value="Genomic_DNA"/>
</dbReference>
<dbReference type="Proteomes" id="UP000321046">
    <property type="component" value="Unassembled WGS sequence"/>
</dbReference>
<dbReference type="GO" id="GO:0016887">
    <property type="term" value="F:ATP hydrolysis activity"/>
    <property type="evidence" value="ECO:0007669"/>
    <property type="project" value="InterPro"/>
</dbReference>
<dbReference type="InterPro" id="IPR013563">
    <property type="entry name" value="Oligopep_ABC_C"/>
</dbReference>
<evidence type="ECO:0000256" key="3">
    <source>
        <dbReference type="ARBA" id="ARBA00022448"/>
    </source>
</evidence>
<dbReference type="RefSeq" id="WP_146972229.1">
    <property type="nucleotide sequence ID" value="NZ_VOSL01000006.1"/>
</dbReference>
<dbReference type="GO" id="GO:0005524">
    <property type="term" value="F:ATP binding"/>
    <property type="evidence" value="ECO:0007669"/>
    <property type="project" value="UniProtKB-KW"/>
</dbReference>
<dbReference type="GO" id="GO:0005886">
    <property type="term" value="C:plasma membrane"/>
    <property type="evidence" value="ECO:0007669"/>
    <property type="project" value="UniProtKB-SubCell"/>
</dbReference>
<dbReference type="SMART" id="SM00382">
    <property type="entry name" value="AAA"/>
    <property type="match status" value="1"/>
</dbReference>
<dbReference type="OrthoDB" id="9809450at2"/>
<dbReference type="Pfam" id="PF00005">
    <property type="entry name" value="ABC_tran"/>
    <property type="match status" value="1"/>
</dbReference>
<dbReference type="InterPro" id="IPR003593">
    <property type="entry name" value="AAA+_ATPase"/>
</dbReference>
<dbReference type="Gene3D" id="3.40.50.300">
    <property type="entry name" value="P-loop containing nucleotide triphosphate hydrolases"/>
    <property type="match status" value="1"/>
</dbReference>
<dbReference type="FunFam" id="3.40.50.300:FF:000016">
    <property type="entry name" value="Oligopeptide ABC transporter ATP-binding component"/>
    <property type="match status" value="1"/>
</dbReference>
<evidence type="ECO:0000256" key="2">
    <source>
        <dbReference type="ARBA" id="ARBA00005417"/>
    </source>
</evidence>
<evidence type="ECO:0000256" key="8">
    <source>
        <dbReference type="SAM" id="MobiDB-lite"/>
    </source>
</evidence>
<evidence type="ECO:0000256" key="7">
    <source>
        <dbReference type="ARBA" id="ARBA00023136"/>
    </source>
</evidence>
<evidence type="ECO:0000313" key="10">
    <source>
        <dbReference type="EMBL" id="TXD43781.1"/>
    </source>
</evidence>
<comment type="caution">
    <text evidence="10">The sequence shown here is derived from an EMBL/GenBank/DDBJ whole genome shotgun (WGS) entry which is preliminary data.</text>
</comment>
<proteinExistence type="inferred from homology"/>
<dbReference type="InterPro" id="IPR027417">
    <property type="entry name" value="P-loop_NTPase"/>
</dbReference>
<evidence type="ECO:0000313" key="11">
    <source>
        <dbReference type="Proteomes" id="UP000321046"/>
    </source>
</evidence>
<dbReference type="PANTHER" id="PTHR43297:SF2">
    <property type="entry name" value="DIPEPTIDE TRANSPORT ATP-BINDING PROTEIN DPPD"/>
    <property type="match status" value="1"/>
</dbReference>
<name>A0A5C6XT80_9DELT</name>
<dbReference type="SUPFAM" id="SSF52540">
    <property type="entry name" value="P-loop containing nucleoside triphosphate hydrolases"/>
    <property type="match status" value="1"/>
</dbReference>
<evidence type="ECO:0000256" key="6">
    <source>
        <dbReference type="ARBA" id="ARBA00022840"/>
    </source>
</evidence>
<evidence type="ECO:0000256" key="5">
    <source>
        <dbReference type="ARBA" id="ARBA00022741"/>
    </source>
</evidence>
<comment type="subcellular location">
    <subcellularLocation>
        <location evidence="1">Cell membrane</location>
        <topology evidence="1">Peripheral membrane protein</topology>
    </subcellularLocation>
</comment>
<dbReference type="CDD" id="cd03257">
    <property type="entry name" value="ABC_NikE_OppD_transporters"/>
    <property type="match status" value="1"/>
</dbReference>